<dbReference type="InterPro" id="IPR010111">
    <property type="entry name" value="Kynureninase"/>
</dbReference>
<keyword evidence="2" id="KW-0472">Membrane</keyword>
<dbReference type="PANTHER" id="PTHR14084:SF0">
    <property type="entry name" value="KYNURENINASE"/>
    <property type="match status" value="1"/>
</dbReference>
<dbReference type="GO" id="GO:0019441">
    <property type="term" value="P:L-tryptophan catabolic process to kynurenine"/>
    <property type="evidence" value="ECO:0007669"/>
    <property type="project" value="TreeGrafter"/>
</dbReference>
<keyword evidence="3" id="KW-0378">Hydrolase</keyword>
<keyword evidence="1" id="KW-0663">Pyridoxal phosphate</keyword>
<dbReference type="Pfam" id="PF22580">
    <property type="entry name" value="KYNU_C"/>
    <property type="match status" value="1"/>
</dbReference>
<dbReference type="GO" id="GO:0030170">
    <property type="term" value="F:pyridoxal phosphate binding"/>
    <property type="evidence" value="ECO:0007669"/>
    <property type="project" value="InterPro"/>
</dbReference>
<dbReference type="EMBL" id="CP119951">
    <property type="protein sequence ID" value="WFC94494.1"/>
    <property type="molecule type" value="Genomic_DNA"/>
</dbReference>
<feature type="transmembrane region" description="Helical" evidence="2">
    <location>
        <begin position="169"/>
        <end position="187"/>
    </location>
</feature>
<dbReference type="Gene3D" id="3.90.1150.10">
    <property type="entry name" value="Aspartate Aminotransferase, domain 1"/>
    <property type="match status" value="1"/>
</dbReference>
<dbReference type="Proteomes" id="UP001216638">
    <property type="component" value="Chromosome 1"/>
</dbReference>
<evidence type="ECO:0000256" key="2">
    <source>
        <dbReference type="SAM" id="Phobius"/>
    </source>
</evidence>
<feature type="transmembrane region" description="Helical" evidence="2">
    <location>
        <begin position="132"/>
        <end position="157"/>
    </location>
</feature>
<name>A0AAF0DV63_9BASI</name>
<gene>
    <name evidence="3" type="primary">BNA5_2</name>
    <name evidence="3" type="ORF">MBRA1_001124</name>
</gene>
<keyword evidence="2" id="KW-1133">Transmembrane helix</keyword>
<dbReference type="SUPFAM" id="SSF53383">
    <property type="entry name" value="PLP-dependent transferases"/>
    <property type="match status" value="1"/>
</dbReference>
<keyword evidence="2" id="KW-0812">Transmembrane</keyword>
<dbReference type="GO" id="GO:0009435">
    <property type="term" value="P:NAD+ biosynthetic process"/>
    <property type="evidence" value="ECO:0007669"/>
    <property type="project" value="InterPro"/>
</dbReference>
<accession>A0AAF0DV63</accession>
<reference evidence="3" key="1">
    <citation type="submission" date="2023-03" db="EMBL/GenBank/DDBJ databases">
        <title>Mating type loci evolution in Malassezia.</title>
        <authorList>
            <person name="Coelho M.A."/>
        </authorList>
    </citation>
    <scope>NUCLEOTIDE SEQUENCE</scope>
    <source>
        <strain evidence="3">CBS 14135</strain>
    </source>
</reference>
<dbReference type="GO" id="GO:0030429">
    <property type="term" value="F:kynureninase activity"/>
    <property type="evidence" value="ECO:0007669"/>
    <property type="project" value="UniProtKB-EC"/>
</dbReference>
<dbReference type="InterPro" id="IPR015424">
    <property type="entry name" value="PyrdxlP-dep_Trfase"/>
</dbReference>
<sequence>MPTLRTKGQRLTAYLVLLMGRDGFDLEQYGVKLRLVTPEDPEQRGSQLCIQFLDNAAQQPACNGNDNVARSMSGDTLLGRVVHLMEKKRGVVVDMRYPDVLRLAPLPAFNTYAEVYYVVDTLAWALQQPDDAVYSMASAALSVLGYAGFGFLARCYALGIQKRNIMDNFTGHVLFAGAFGALGYWLHGVKVSQQELLERKQKELSERRLA</sequence>
<evidence type="ECO:0000313" key="4">
    <source>
        <dbReference type="Proteomes" id="UP001216638"/>
    </source>
</evidence>
<dbReference type="EC" id="3.7.1.3" evidence="3"/>
<dbReference type="InterPro" id="IPR015422">
    <property type="entry name" value="PyrdxlP-dep_Trfase_small"/>
</dbReference>
<dbReference type="AlphaFoldDB" id="A0AAF0DV63"/>
<evidence type="ECO:0000256" key="1">
    <source>
        <dbReference type="ARBA" id="ARBA00022898"/>
    </source>
</evidence>
<dbReference type="GO" id="GO:0005737">
    <property type="term" value="C:cytoplasm"/>
    <property type="evidence" value="ECO:0007669"/>
    <property type="project" value="InterPro"/>
</dbReference>
<dbReference type="GO" id="GO:0043420">
    <property type="term" value="P:anthranilate metabolic process"/>
    <property type="evidence" value="ECO:0007669"/>
    <property type="project" value="TreeGrafter"/>
</dbReference>
<proteinExistence type="predicted"/>
<dbReference type="PANTHER" id="PTHR14084">
    <property type="entry name" value="KYNURENINASE"/>
    <property type="match status" value="1"/>
</dbReference>
<keyword evidence="4" id="KW-1185">Reference proteome</keyword>
<protein>
    <submittedName>
        <fullName evidence="3">Kynureninase</fullName>
        <ecNumber evidence="3">3.7.1.3</ecNumber>
    </submittedName>
</protein>
<organism evidence="3 4">
    <name type="scientific">Malassezia brasiliensis</name>
    <dbReference type="NCBI Taxonomy" id="1821822"/>
    <lineage>
        <taxon>Eukaryota</taxon>
        <taxon>Fungi</taxon>
        <taxon>Dikarya</taxon>
        <taxon>Basidiomycota</taxon>
        <taxon>Ustilaginomycotina</taxon>
        <taxon>Malasseziomycetes</taxon>
        <taxon>Malasseziales</taxon>
        <taxon>Malasseziaceae</taxon>
        <taxon>Malassezia</taxon>
    </lineage>
</organism>
<evidence type="ECO:0000313" key="3">
    <source>
        <dbReference type="EMBL" id="WFC94494.1"/>
    </source>
</evidence>